<dbReference type="Proteomes" id="UP000502508">
    <property type="component" value="Chromosome"/>
</dbReference>
<dbReference type="SMART" id="SM00834">
    <property type="entry name" value="CxxC_CXXC_SSSS"/>
    <property type="match status" value="1"/>
</dbReference>
<gene>
    <name evidence="2" type="ORF">Pflav_038150</name>
</gene>
<organism evidence="2 3">
    <name type="scientific">Phytohabitans flavus</name>
    <dbReference type="NCBI Taxonomy" id="1076124"/>
    <lineage>
        <taxon>Bacteria</taxon>
        <taxon>Bacillati</taxon>
        <taxon>Actinomycetota</taxon>
        <taxon>Actinomycetes</taxon>
        <taxon>Micromonosporales</taxon>
        <taxon>Micromonosporaceae</taxon>
    </lineage>
</organism>
<protein>
    <recommendedName>
        <fullName evidence="1">Putative regulatory protein FmdB zinc ribbon domain-containing protein</fullName>
    </recommendedName>
</protein>
<accession>A0A6F8XUA4</accession>
<evidence type="ECO:0000313" key="3">
    <source>
        <dbReference type="Proteomes" id="UP000502508"/>
    </source>
</evidence>
<evidence type="ECO:0000259" key="1">
    <source>
        <dbReference type="SMART" id="SM00834"/>
    </source>
</evidence>
<reference evidence="2 3" key="2">
    <citation type="submission" date="2020-03" db="EMBL/GenBank/DDBJ databases">
        <authorList>
            <person name="Ichikawa N."/>
            <person name="Kimura A."/>
            <person name="Kitahashi Y."/>
            <person name="Uohara A."/>
        </authorList>
    </citation>
    <scope>NUCLEOTIDE SEQUENCE [LARGE SCALE GENOMIC DNA]</scope>
    <source>
        <strain evidence="2 3">NBRC 107702</strain>
    </source>
</reference>
<feature type="domain" description="Putative regulatory protein FmdB zinc ribbon" evidence="1">
    <location>
        <begin position="1"/>
        <end position="41"/>
    </location>
</feature>
<dbReference type="Pfam" id="PF09723">
    <property type="entry name" value="Zn_ribbon_8"/>
    <property type="match status" value="1"/>
</dbReference>
<keyword evidence="3" id="KW-1185">Reference proteome</keyword>
<dbReference type="KEGG" id="pfla:Pflav_038150"/>
<evidence type="ECO:0000313" key="2">
    <source>
        <dbReference type="EMBL" id="BCB77405.1"/>
    </source>
</evidence>
<dbReference type="InterPro" id="IPR013429">
    <property type="entry name" value="Regulatory_FmdB_Zinc_ribbon"/>
</dbReference>
<dbReference type="AlphaFoldDB" id="A0A6F8XUA4"/>
<dbReference type="RefSeq" id="WP_173037192.1">
    <property type="nucleotide sequence ID" value="NZ_AP022870.1"/>
</dbReference>
<dbReference type="EMBL" id="AP022870">
    <property type="protein sequence ID" value="BCB77405.1"/>
    <property type="molecule type" value="Genomic_DNA"/>
</dbReference>
<dbReference type="NCBIfam" id="TIGR02605">
    <property type="entry name" value="CxxC_CxxC_SSSS"/>
    <property type="match status" value="1"/>
</dbReference>
<sequence length="82" mass="8822">MATYEYRCPRDGAFEVRARIGEAAGSVRCGVCGGAAVRVISAPWLAVTPKPLTRAIDAAARTAESPDVVTRIPDRGPVRRRR</sequence>
<name>A0A6F8XUA4_9ACTN</name>
<reference evidence="2 3" key="1">
    <citation type="submission" date="2020-03" db="EMBL/GenBank/DDBJ databases">
        <title>Whole genome shotgun sequence of Phytohabitans flavus NBRC 107702.</title>
        <authorList>
            <person name="Komaki H."/>
            <person name="Tamura T."/>
        </authorList>
    </citation>
    <scope>NUCLEOTIDE SEQUENCE [LARGE SCALE GENOMIC DNA]</scope>
    <source>
        <strain evidence="2 3">NBRC 107702</strain>
    </source>
</reference>
<proteinExistence type="predicted"/>